<dbReference type="Proteomes" id="UP001439008">
    <property type="component" value="Unassembled WGS sequence"/>
</dbReference>
<sequence>MMLKAVTVKVLSRADVHDTGSPFLRSYLNHIITQDFYHFCRALCKGTVNTYFQCPWFDAEPRS</sequence>
<gene>
    <name evidence="1" type="ORF">MHBO_004455</name>
</gene>
<dbReference type="EMBL" id="JBDODL010004059">
    <property type="protein sequence ID" value="MES1922925.1"/>
    <property type="molecule type" value="Genomic_DNA"/>
</dbReference>
<reference evidence="1 2" key="1">
    <citation type="journal article" date="2024" name="BMC Biol.">
        <title>Comparative genomics of Ascetosporea gives new insight into the evolutionary basis for animal parasitism in Rhizaria.</title>
        <authorList>
            <person name="Hiltunen Thoren M."/>
            <person name="Onut-Brannstrom I."/>
            <person name="Alfjorden A."/>
            <person name="Peckova H."/>
            <person name="Swords F."/>
            <person name="Hooper C."/>
            <person name="Holzer A.S."/>
            <person name="Bass D."/>
            <person name="Burki F."/>
        </authorList>
    </citation>
    <scope>NUCLEOTIDE SEQUENCE [LARGE SCALE GENOMIC DNA]</scope>
    <source>
        <strain evidence="1">20-A016</strain>
    </source>
</reference>
<accession>A0ABV2ATC9</accession>
<name>A0ABV2ATC9_9EUKA</name>
<organism evidence="1 2">
    <name type="scientific">Bonamia ostreae</name>
    <dbReference type="NCBI Taxonomy" id="126728"/>
    <lineage>
        <taxon>Eukaryota</taxon>
        <taxon>Sar</taxon>
        <taxon>Rhizaria</taxon>
        <taxon>Endomyxa</taxon>
        <taxon>Ascetosporea</taxon>
        <taxon>Haplosporida</taxon>
        <taxon>Bonamia</taxon>
    </lineage>
</organism>
<evidence type="ECO:0000313" key="2">
    <source>
        <dbReference type="Proteomes" id="UP001439008"/>
    </source>
</evidence>
<comment type="caution">
    <text evidence="1">The sequence shown here is derived from an EMBL/GenBank/DDBJ whole genome shotgun (WGS) entry which is preliminary data.</text>
</comment>
<keyword evidence="2" id="KW-1185">Reference proteome</keyword>
<protein>
    <submittedName>
        <fullName evidence="1">Uncharacterized protein</fullName>
    </submittedName>
</protein>
<evidence type="ECO:0000313" key="1">
    <source>
        <dbReference type="EMBL" id="MES1922925.1"/>
    </source>
</evidence>
<proteinExistence type="predicted"/>